<dbReference type="SUPFAM" id="SSF54495">
    <property type="entry name" value="UBC-like"/>
    <property type="match status" value="1"/>
</dbReference>
<evidence type="ECO:0000259" key="3">
    <source>
        <dbReference type="PROSITE" id="PS50127"/>
    </source>
</evidence>
<reference evidence="4" key="1">
    <citation type="submission" date="2021-03" db="EMBL/GenBank/DDBJ databases">
        <title>Comparative genomics and phylogenomic investigation of the class Geoglossomycetes provide insights into ecological specialization and systematics.</title>
        <authorList>
            <person name="Melie T."/>
            <person name="Pirro S."/>
            <person name="Miller A.N."/>
            <person name="Quandt A."/>
        </authorList>
    </citation>
    <scope>NUCLEOTIDE SEQUENCE</scope>
    <source>
        <strain evidence="4">CAQ_001_2017</strain>
    </source>
</reference>
<comment type="caution">
    <text evidence="4">The sequence shown here is derived from an EMBL/GenBank/DDBJ whole genome shotgun (WGS) entry which is preliminary data.</text>
</comment>
<dbReference type="PROSITE" id="PS50127">
    <property type="entry name" value="UBC_2"/>
    <property type="match status" value="1"/>
</dbReference>
<gene>
    <name evidence="4" type="ORF">GP486_008731</name>
</gene>
<dbReference type="GO" id="GO:0016740">
    <property type="term" value="F:transferase activity"/>
    <property type="evidence" value="ECO:0007669"/>
    <property type="project" value="UniProtKB-KW"/>
</dbReference>
<dbReference type="InterPro" id="IPR016135">
    <property type="entry name" value="UBQ-conjugating_enzyme/RWD"/>
</dbReference>
<sequence length="157" mass="18055">MNPNLYENGHVCLSLLGTWDGPPESKWQSEKSTILQVLLSIQSMILVSDPWRNEPVNQSDTSKTAIISSRDYSDERQAYTILYAMIPWLERRDSSGVWSDVVDIYFQCHAKKIVKTVREWARRNGRLRRFWAGPHSGSQNIDIVAKLEKALVAKSYI</sequence>
<keyword evidence="2" id="KW-0833">Ubl conjugation pathway</keyword>
<dbReference type="AlphaFoldDB" id="A0A9P8I7V1"/>
<evidence type="ECO:0000313" key="4">
    <source>
        <dbReference type="EMBL" id="KAH0539153.1"/>
    </source>
</evidence>
<keyword evidence="1" id="KW-0808">Transferase</keyword>
<dbReference type="EMBL" id="JAGHQM010003854">
    <property type="protein sequence ID" value="KAH0539153.1"/>
    <property type="molecule type" value="Genomic_DNA"/>
</dbReference>
<dbReference type="Pfam" id="PF00179">
    <property type="entry name" value="UQ_con"/>
    <property type="match status" value="1"/>
</dbReference>
<evidence type="ECO:0000256" key="1">
    <source>
        <dbReference type="ARBA" id="ARBA00022679"/>
    </source>
</evidence>
<proteinExistence type="predicted"/>
<keyword evidence="5" id="KW-1185">Reference proteome</keyword>
<organism evidence="4 5">
    <name type="scientific">Trichoglossum hirsutum</name>
    <dbReference type="NCBI Taxonomy" id="265104"/>
    <lineage>
        <taxon>Eukaryota</taxon>
        <taxon>Fungi</taxon>
        <taxon>Dikarya</taxon>
        <taxon>Ascomycota</taxon>
        <taxon>Pezizomycotina</taxon>
        <taxon>Geoglossomycetes</taxon>
        <taxon>Geoglossales</taxon>
        <taxon>Geoglossaceae</taxon>
        <taxon>Trichoglossum</taxon>
    </lineage>
</organism>
<accession>A0A9P8I7V1</accession>
<dbReference type="Proteomes" id="UP000750711">
    <property type="component" value="Unassembled WGS sequence"/>
</dbReference>
<evidence type="ECO:0000313" key="5">
    <source>
        <dbReference type="Proteomes" id="UP000750711"/>
    </source>
</evidence>
<protein>
    <recommendedName>
        <fullName evidence="3">UBC core domain-containing protein</fullName>
    </recommendedName>
</protein>
<dbReference type="PANTHER" id="PTHR46116:SF39">
    <property type="entry name" value="BACULOVIRAL IAP REPEAT-CONTAINING PROTEIN 6"/>
    <property type="match status" value="1"/>
</dbReference>
<evidence type="ECO:0000256" key="2">
    <source>
        <dbReference type="ARBA" id="ARBA00022786"/>
    </source>
</evidence>
<name>A0A9P8I7V1_9PEZI</name>
<dbReference type="InterPro" id="IPR000608">
    <property type="entry name" value="UBC"/>
</dbReference>
<dbReference type="PANTHER" id="PTHR46116">
    <property type="entry name" value="(E3-INDEPENDENT) E2 UBIQUITIN-CONJUGATING ENZYME"/>
    <property type="match status" value="1"/>
</dbReference>
<feature type="domain" description="UBC core" evidence="3">
    <location>
        <begin position="1"/>
        <end position="85"/>
    </location>
</feature>
<dbReference type="Gene3D" id="3.10.110.10">
    <property type="entry name" value="Ubiquitin Conjugating Enzyme"/>
    <property type="match status" value="1"/>
</dbReference>